<evidence type="ECO:0000256" key="21">
    <source>
        <dbReference type="SAM" id="SignalP"/>
    </source>
</evidence>
<dbReference type="Proteomes" id="UP001370490">
    <property type="component" value="Unassembled WGS sequence"/>
</dbReference>
<dbReference type="FunFam" id="3.30.200.20:FF:000330">
    <property type="entry name" value="G-type lectin S-receptor-like serine/threonine-protein kinase At4g03230"/>
    <property type="match status" value="1"/>
</dbReference>
<evidence type="ECO:0000256" key="12">
    <source>
        <dbReference type="ARBA" id="ARBA00023136"/>
    </source>
</evidence>
<comment type="caution">
    <text evidence="19">Lacks conserved residue(s) required for the propagation of feature annotation.</text>
</comment>
<keyword evidence="5" id="KW-0812">Transmembrane</keyword>
<dbReference type="PROSITE" id="PS50026">
    <property type="entry name" value="EGF_3"/>
    <property type="match status" value="1"/>
</dbReference>
<dbReference type="InterPro" id="IPR008271">
    <property type="entry name" value="Ser/Thr_kinase_AS"/>
</dbReference>
<evidence type="ECO:0000313" key="27">
    <source>
        <dbReference type="Proteomes" id="UP001370490"/>
    </source>
</evidence>
<comment type="similarity">
    <text evidence="18">Belongs to the protein kinase superfamily. Ser/Thr protein kinase family.</text>
</comment>
<dbReference type="SUPFAM" id="SSF51110">
    <property type="entry name" value="alpha-D-mannose-specific plant lectins"/>
    <property type="match status" value="1"/>
</dbReference>
<evidence type="ECO:0000259" key="22">
    <source>
        <dbReference type="PROSITE" id="PS50011"/>
    </source>
</evidence>
<evidence type="ECO:0000256" key="11">
    <source>
        <dbReference type="ARBA" id="ARBA00022989"/>
    </source>
</evidence>
<dbReference type="GO" id="GO:0005524">
    <property type="term" value="F:ATP binding"/>
    <property type="evidence" value="ECO:0007669"/>
    <property type="project" value="UniProtKB-UniRule"/>
</dbReference>
<dbReference type="InterPro" id="IPR000858">
    <property type="entry name" value="S_locus_glycoprot_dom"/>
</dbReference>
<dbReference type="PROSITE" id="PS00107">
    <property type="entry name" value="PROTEIN_KINASE_ATP"/>
    <property type="match status" value="1"/>
</dbReference>
<comment type="catalytic activity">
    <reaction evidence="16 18">
        <text>L-threonyl-[protein] + ATP = O-phospho-L-threonyl-[protein] + ADP + H(+)</text>
        <dbReference type="Rhea" id="RHEA:46608"/>
        <dbReference type="Rhea" id="RHEA-COMP:11060"/>
        <dbReference type="Rhea" id="RHEA-COMP:11605"/>
        <dbReference type="ChEBI" id="CHEBI:15378"/>
        <dbReference type="ChEBI" id="CHEBI:30013"/>
        <dbReference type="ChEBI" id="CHEBI:30616"/>
        <dbReference type="ChEBI" id="CHEBI:61977"/>
        <dbReference type="ChEBI" id="CHEBI:456216"/>
        <dbReference type="EC" id="2.7.11.1"/>
    </reaction>
</comment>
<dbReference type="InterPro" id="IPR021820">
    <property type="entry name" value="S-locus_recpt_kinase_C"/>
</dbReference>
<dbReference type="InterPro" id="IPR017441">
    <property type="entry name" value="Protein_kinase_ATP_BS"/>
</dbReference>
<feature type="binding site" evidence="20">
    <location>
        <position position="549"/>
    </location>
    <ligand>
        <name>ATP</name>
        <dbReference type="ChEBI" id="CHEBI:30616"/>
    </ligand>
</feature>
<dbReference type="FunFam" id="1.10.510.10:FF:000060">
    <property type="entry name" value="G-type lectin S-receptor-like serine/threonine-protein kinase"/>
    <property type="match status" value="1"/>
</dbReference>
<keyword evidence="12" id="KW-0472">Membrane</keyword>
<feature type="chain" id="PRO_5042843165" description="Receptor-like serine/threonine-protein kinase" evidence="21">
    <location>
        <begin position="24"/>
        <end position="841"/>
    </location>
</feature>
<evidence type="ECO:0000259" key="23">
    <source>
        <dbReference type="PROSITE" id="PS50026"/>
    </source>
</evidence>
<comment type="caution">
    <text evidence="26">The sequence shown here is derived from an EMBL/GenBank/DDBJ whole genome shotgun (WGS) entry which is preliminary data.</text>
</comment>
<evidence type="ECO:0000256" key="6">
    <source>
        <dbReference type="ARBA" id="ARBA00022729"/>
    </source>
</evidence>
<dbReference type="PANTHER" id="PTHR32444:SF89">
    <property type="entry name" value="S GLYCOPROTEIN"/>
    <property type="match status" value="1"/>
</dbReference>
<dbReference type="SMART" id="SM00220">
    <property type="entry name" value="S_TKc"/>
    <property type="match status" value="1"/>
</dbReference>
<proteinExistence type="inferred from homology"/>
<dbReference type="InterPro" id="IPR024171">
    <property type="entry name" value="SRK-like_kinase"/>
</dbReference>
<keyword evidence="4 18" id="KW-0808">Transferase</keyword>
<dbReference type="InterPro" id="IPR036426">
    <property type="entry name" value="Bulb-type_lectin_dom_sf"/>
</dbReference>
<reference evidence="26 27" key="1">
    <citation type="submission" date="2023-12" db="EMBL/GenBank/DDBJ databases">
        <title>A high-quality genome assembly for Dillenia turbinata (Dilleniales).</title>
        <authorList>
            <person name="Chanderbali A."/>
        </authorList>
    </citation>
    <scope>NUCLEOTIDE SEQUENCE [LARGE SCALE GENOMIC DNA]</scope>
    <source>
        <strain evidence="26">LSX21</strain>
        <tissue evidence="26">Leaf</tissue>
    </source>
</reference>
<comment type="subcellular location">
    <subcellularLocation>
        <location evidence="1">Cell membrane</location>
        <topology evidence="1">Single-pass type I membrane protein</topology>
    </subcellularLocation>
</comment>
<keyword evidence="8 18" id="KW-0547">Nucleotide-binding</keyword>
<comment type="catalytic activity">
    <reaction evidence="17 18">
        <text>L-seryl-[protein] + ATP = O-phospho-L-seryl-[protein] + ADP + H(+)</text>
        <dbReference type="Rhea" id="RHEA:17989"/>
        <dbReference type="Rhea" id="RHEA-COMP:9863"/>
        <dbReference type="Rhea" id="RHEA-COMP:11604"/>
        <dbReference type="ChEBI" id="CHEBI:15378"/>
        <dbReference type="ChEBI" id="CHEBI:29999"/>
        <dbReference type="ChEBI" id="CHEBI:30616"/>
        <dbReference type="ChEBI" id="CHEBI:83421"/>
        <dbReference type="ChEBI" id="CHEBI:456216"/>
        <dbReference type="EC" id="2.7.11.1"/>
    </reaction>
</comment>
<keyword evidence="10 18" id="KW-0067">ATP-binding</keyword>
<evidence type="ECO:0000256" key="3">
    <source>
        <dbReference type="ARBA" id="ARBA00022527"/>
    </source>
</evidence>
<dbReference type="InterPro" id="IPR003609">
    <property type="entry name" value="Pan_app"/>
</dbReference>
<dbReference type="Pfam" id="PF12398">
    <property type="entry name" value="DUF3660"/>
    <property type="match status" value="1"/>
</dbReference>
<evidence type="ECO:0000256" key="4">
    <source>
        <dbReference type="ARBA" id="ARBA00022679"/>
    </source>
</evidence>
<dbReference type="EC" id="2.7.11.1" evidence="18"/>
<keyword evidence="15" id="KW-0325">Glycoprotein</keyword>
<dbReference type="Pfam" id="PF01453">
    <property type="entry name" value="B_lectin"/>
    <property type="match status" value="1"/>
</dbReference>
<evidence type="ECO:0000256" key="19">
    <source>
        <dbReference type="PROSITE-ProRule" id="PRU00076"/>
    </source>
</evidence>
<evidence type="ECO:0000313" key="26">
    <source>
        <dbReference type="EMBL" id="KAK6917414.1"/>
    </source>
</evidence>
<evidence type="ECO:0000256" key="10">
    <source>
        <dbReference type="ARBA" id="ARBA00022840"/>
    </source>
</evidence>
<evidence type="ECO:0000256" key="5">
    <source>
        <dbReference type="ARBA" id="ARBA00022692"/>
    </source>
</evidence>
<feature type="domain" description="Bulb-type lectin" evidence="24">
    <location>
        <begin position="26"/>
        <end position="149"/>
    </location>
</feature>
<evidence type="ECO:0000256" key="14">
    <source>
        <dbReference type="ARBA" id="ARBA00023170"/>
    </source>
</evidence>
<evidence type="ECO:0000256" key="18">
    <source>
        <dbReference type="PIRNR" id="PIRNR000641"/>
    </source>
</evidence>
<dbReference type="InterPro" id="IPR011009">
    <property type="entry name" value="Kinase-like_dom_sf"/>
</dbReference>
<dbReference type="InterPro" id="IPR000742">
    <property type="entry name" value="EGF"/>
</dbReference>
<dbReference type="Pfam" id="PF08276">
    <property type="entry name" value="PAN_2"/>
    <property type="match status" value="1"/>
</dbReference>
<accession>A0AAN8YW96</accession>
<evidence type="ECO:0000256" key="8">
    <source>
        <dbReference type="ARBA" id="ARBA00022741"/>
    </source>
</evidence>
<keyword evidence="3 18" id="KW-0723">Serine/threonine-protein kinase</keyword>
<keyword evidence="14" id="KW-0675">Receptor</keyword>
<dbReference type="Gene3D" id="1.10.510.10">
    <property type="entry name" value="Transferase(Phosphotransferase) domain 1"/>
    <property type="match status" value="1"/>
</dbReference>
<dbReference type="CDD" id="cd01098">
    <property type="entry name" value="PAN_AP_plant"/>
    <property type="match status" value="1"/>
</dbReference>
<evidence type="ECO:0000256" key="13">
    <source>
        <dbReference type="ARBA" id="ARBA00023157"/>
    </source>
</evidence>
<keyword evidence="19" id="KW-0245">EGF-like domain</keyword>
<evidence type="ECO:0000256" key="15">
    <source>
        <dbReference type="ARBA" id="ARBA00023180"/>
    </source>
</evidence>
<dbReference type="SMART" id="SM00473">
    <property type="entry name" value="PAN_AP"/>
    <property type="match status" value="1"/>
</dbReference>
<dbReference type="Gene3D" id="2.90.10.10">
    <property type="entry name" value="Bulb-type lectin domain"/>
    <property type="match status" value="1"/>
</dbReference>
<keyword evidence="9 18" id="KW-0418">Kinase</keyword>
<dbReference type="InterPro" id="IPR001245">
    <property type="entry name" value="Ser-Thr/Tyr_kinase_cat_dom"/>
</dbReference>
<dbReference type="InterPro" id="IPR022126">
    <property type="entry name" value="S-locus_recpt_kinase"/>
</dbReference>
<evidence type="ECO:0000256" key="7">
    <source>
        <dbReference type="ARBA" id="ARBA00022734"/>
    </source>
</evidence>
<dbReference type="GO" id="GO:0005886">
    <property type="term" value="C:plasma membrane"/>
    <property type="evidence" value="ECO:0007669"/>
    <property type="project" value="UniProtKB-SubCell"/>
</dbReference>
<sequence>MECYTFFCITLLFTSFTFFPTNSNSLDIITPTQSLKDGDTLVSSGEQFELGFFSPRNSKSRYVGIWYKQISERTVVWVANRDYPLNDSSGTLKLDDYGNVILINQAEDVIWSSNHSSIAKAVNPISQILDSGNFIIREENDSNSENYIWRSFDYPTDTLLPGMKLGWNLKTGLDRVITSWRSLEDPAQGEFSFKVDCDGSPEIYLLKKQERKYRSGPWNGRGFSGVPEMQPKYLFNFSFVSGSEEVYYSFRVLNGSLLSRLIVIHTGVVQRLTWNQASRSWILSWFAPKDQCDTYKVCGAYGVCDPNNSPVCECMRGFSPKNPQAWFLRDGSGGCVRKTSLQCSEGDGFLRLKDVKLPDTSKVFIDENMNLKECEATCRRNCSCTGYANSGIVGGGSGCIVWVDELVDVRDYTEGGQELFVRVAASDLGTKNGSKIIIGTTLGAASVFVCLSIYLVWKRKLLPNKWKLKTIRRGLPERSQDFFLNGFVIPNKRDHSDERTTDDLELRLFDFGTLVIATNNFSDANKLGQGGFGCVYKGMLIEGQEIAAKRLSKNSGQGVEEFKNEVKLIARLQHRNLVRLLGCCIEMEEKMLVYEYMPNKSLDSILFRRERSSVLDWQRRFNIICGIARGLLYLHQDSRFRIIHRDLKASNILLDADLNPRISDFGMARIFGSDQTEASTKRVVGTYGYMSPEYAMDGLFSDKSDVFSFGVLVLEIVSGKKNRGFYCADNHLNLLGFAWNLWREQKALELVDSSIGEKYPAREVLRCIQVGLLCVQEHAEDRPTMSTLVLLLSSETASLPQPKNPGFGLGRTNIETDSIWIKPEDESWTMNQVTVTTLEPR</sequence>
<dbReference type="FunFam" id="2.90.10.10:FF:000004">
    <property type="entry name" value="G-type lectin S-receptor-like serine/threonine-protein kinase"/>
    <property type="match status" value="1"/>
</dbReference>
<organism evidence="26 27">
    <name type="scientific">Dillenia turbinata</name>
    <dbReference type="NCBI Taxonomy" id="194707"/>
    <lineage>
        <taxon>Eukaryota</taxon>
        <taxon>Viridiplantae</taxon>
        <taxon>Streptophyta</taxon>
        <taxon>Embryophyta</taxon>
        <taxon>Tracheophyta</taxon>
        <taxon>Spermatophyta</taxon>
        <taxon>Magnoliopsida</taxon>
        <taxon>eudicotyledons</taxon>
        <taxon>Gunneridae</taxon>
        <taxon>Pentapetalae</taxon>
        <taxon>Dilleniales</taxon>
        <taxon>Dilleniaceae</taxon>
        <taxon>Dillenia</taxon>
    </lineage>
</organism>
<dbReference type="Pfam" id="PF11883">
    <property type="entry name" value="DUF3403"/>
    <property type="match status" value="1"/>
</dbReference>
<dbReference type="Gene3D" id="3.30.200.20">
    <property type="entry name" value="Phosphorylase Kinase, domain 1"/>
    <property type="match status" value="1"/>
</dbReference>
<dbReference type="SMART" id="SM00108">
    <property type="entry name" value="B_lectin"/>
    <property type="match status" value="1"/>
</dbReference>
<keyword evidence="13" id="KW-1015">Disulfide bond</keyword>
<keyword evidence="6 21" id="KW-0732">Signal</keyword>
<evidence type="ECO:0000259" key="24">
    <source>
        <dbReference type="PROSITE" id="PS50927"/>
    </source>
</evidence>
<dbReference type="EMBL" id="JBAMMX010000023">
    <property type="protein sequence ID" value="KAK6917414.1"/>
    <property type="molecule type" value="Genomic_DNA"/>
</dbReference>
<dbReference type="PROSITE" id="PS50948">
    <property type="entry name" value="PAN"/>
    <property type="match status" value="1"/>
</dbReference>
<evidence type="ECO:0000256" key="1">
    <source>
        <dbReference type="ARBA" id="ARBA00004251"/>
    </source>
</evidence>
<dbReference type="PROSITE" id="PS50011">
    <property type="entry name" value="PROTEIN_KINASE_DOM"/>
    <property type="match status" value="1"/>
</dbReference>
<dbReference type="PANTHER" id="PTHR32444">
    <property type="entry name" value="BULB-TYPE LECTIN DOMAIN-CONTAINING PROTEIN"/>
    <property type="match status" value="1"/>
</dbReference>
<dbReference type="Pfam" id="PF00954">
    <property type="entry name" value="S_locus_glycop"/>
    <property type="match status" value="1"/>
</dbReference>
<evidence type="ECO:0000256" key="17">
    <source>
        <dbReference type="ARBA" id="ARBA00048679"/>
    </source>
</evidence>
<feature type="domain" description="Apple" evidence="25">
    <location>
        <begin position="343"/>
        <end position="424"/>
    </location>
</feature>
<evidence type="ECO:0000256" key="2">
    <source>
        <dbReference type="ARBA" id="ARBA00022475"/>
    </source>
</evidence>
<feature type="signal peptide" evidence="21">
    <location>
        <begin position="1"/>
        <end position="23"/>
    </location>
</feature>
<evidence type="ECO:0000256" key="9">
    <source>
        <dbReference type="ARBA" id="ARBA00022777"/>
    </source>
</evidence>
<feature type="domain" description="EGF-like" evidence="23">
    <location>
        <begin position="288"/>
        <end position="324"/>
    </location>
</feature>
<evidence type="ECO:0000259" key="25">
    <source>
        <dbReference type="PROSITE" id="PS50948"/>
    </source>
</evidence>
<feature type="domain" description="Protein kinase" evidence="22">
    <location>
        <begin position="521"/>
        <end position="807"/>
    </location>
</feature>
<dbReference type="GO" id="GO:0030246">
    <property type="term" value="F:carbohydrate binding"/>
    <property type="evidence" value="ECO:0007669"/>
    <property type="project" value="UniProtKB-KW"/>
</dbReference>
<dbReference type="InterPro" id="IPR001480">
    <property type="entry name" value="Bulb-type_lectin_dom"/>
</dbReference>
<dbReference type="GO" id="GO:0048544">
    <property type="term" value="P:recognition of pollen"/>
    <property type="evidence" value="ECO:0007669"/>
    <property type="project" value="InterPro"/>
</dbReference>
<dbReference type="PROSITE" id="PS50927">
    <property type="entry name" value="BULB_LECTIN"/>
    <property type="match status" value="1"/>
</dbReference>
<gene>
    <name evidence="26" type="ORF">RJ641_018165</name>
</gene>
<dbReference type="CDD" id="cd14066">
    <property type="entry name" value="STKc_IRAK"/>
    <property type="match status" value="1"/>
</dbReference>
<keyword evidence="2" id="KW-1003">Cell membrane</keyword>
<dbReference type="CDD" id="cd00028">
    <property type="entry name" value="B_lectin"/>
    <property type="match status" value="1"/>
</dbReference>
<evidence type="ECO:0000256" key="16">
    <source>
        <dbReference type="ARBA" id="ARBA00047899"/>
    </source>
</evidence>
<dbReference type="Pfam" id="PF07714">
    <property type="entry name" value="PK_Tyr_Ser-Thr"/>
    <property type="match status" value="1"/>
</dbReference>
<dbReference type="InterPro" id="IPR000719">
    <property type="entry name" value="Prot_kinase_dom"/>
</dbReference>
<dbReference type="PROSITE" id="PS00108">
    <property type="entry name" value="PROTEIN_KINASE_ST"/>
    <property type="match status" value="1"/>
</dbReference>
<evidence type="ECO:0000256" key="20">
    <source>
        <dbReference type="PROSITE-ProRule" id="PRU10141"/>
    </source>
</evidence>
<dbReference type="SUPFAM" id="SSF56112">
    <property type="entry name" value="Protein kinase-like (PK-like)"/>
    <property type="match status" value="1"/>
</dbReference>
<protein>
    <recommendedName>
        <fullName evidence="18">Receptor-like serine/threonine-protein kinase</fullName>
        <ecNumber evidence="18">2.7.11.1</ecNumber>
    </recommendedName>
</protein>
<dbReference type="PIRSF" id="PIRSF000641">
    <property type="entry name" value="SRK"/>
    <property type="match status" value="1"/>
</dbReference>
<dbReference type="AlphaFoldDB" id="A0AAN8YW96"/>
<keyword evidence="27" id="KW-1185">Reference proteome</keyword>
<keyword evidence="11" id="KW-1133">Transmembrane helix</keyword>
<name>A0AAN8YW96_9MAGN</name>
<keyword evidence="7" id="KW-0430">Lectin</keyword>
<dbReference type="GO" id="GO:0004674">
    <property type="term" value="F:protein serine/threonine kinase activity"/>
    <property type="evidence" value="ECO:0007669"/>
    <property type="project" value="UniProtKB-KW"/>
</dbReference>